<keyword evidence="1" id="KW-0812">Transmembrane</keyword>
<organism evidence="2 3">
    <name type="scientific">Wuchereria bancrofti</name>
    <dbReference type="NCBI Taxonomy" id="6293"/>
    <lineage>
        <taxon>Eukaryota</taxon>
        <taxon>Metazoa</taxon>
        <taxon>Ecdysozoa</taxon>
        <taxon>Nematoda</taxon>
        <taxon>Chromadorea</taxon>
        <taxon>Rhabditida</taxon>
        <taxon>Spirurina</taxon>
        <taxon>Spiruromorpha</taxon>
        <taxon>Filarioidea</taxon>
        <taxon>Onchocercidae</taxon>
        <taxon>Wuchereria</taxon>
    </lineage>
</organism>
<keyword evidence="1" id="KW-0472">Membrane</keyword>
<dbReference type="Proteomes" id="UP000093561">
    <property type="component" value="Unassembled WGS sequence"/>
</dbReference>
<evidence type="ECO:0000313" key="2">
    <source>
        <dbReference type="Proteomes" id="UP000093561"/>
    </source>
</evidence>
<reference evidence="3" key="3">
    <citation type="submission" date="2024-02" db="UniProtKB">
        <authorList>
            <consortium name="WormBaseParasite"/>
        </authorList>
    </citation>
    <scope>IDENTIFICATION</scope>
    <source>
        <strain evidence="3">pt0022</strain>
    </source>
</reference>
<evidence type="ECO:0000256" key="1">
    <source>
        <dbReference type="SAM" id="Phobius"/>
    </source>
</evidence>
<proteinExistence type="predicted"/>
<feature type="transmembrane region" description="Helical" evidence="1">
    <location>
        <begin position="12"/>
        <end position="34"/>
    </location>
</feature>
<sequence length="98" mass="11245">MAGSASVVMESFHHIFITAAISIFILTLLCAFIFRLIRCWRSKSSYELAAAVIQNKQFPQPEFYNQLKKRDEEPSVRDILLRELFVAAKVVKKIAKRG</sequence>
<accession>A0AAF5PZA7</accession>
<evidence type="ECO:0000313" key="3">
    <source>
        <dbReference type="WBParaSite" id="mrna-Wban_08126"/>
    </source>
</evidence>
<name>A0AAF5PZA7_WUCBA</name>
<reference evidence="2" key="2">
    <citation type="journal article" date="2016" name="Mol. Ecol.">
        <title>Population genomics of the filarial nematode parasite Wuchereria bancrofti from mosquitoes.</title>
        <authorList>
            <person name="Small S.T."/>
            <person name="Reimer L.J."/>
            <person name="Tisch D.J."/>
            <person name="King C.L."/>
            <person name="Christensen B.M."/>
            <person name="Siba P.M."/>
            <person name="Kazura J.W."/>
            <person name="Serre D."/>
            <person name="Zimmerman P.A."/>
        </authorList>
    </citation>
    <scope>NUCLEOTIDE SEQUENCE</scope>
    <source>
        <strain evidence="2">pt0022</strain>
    </source>
</reference>
<keyword evidence="1" id="KW-1133">Transmembrane helix</keyword>
<dbReference type="AlphaFoldDB" id="A0AAF5PZA7"/>
<dbReference type="WBParaSite" id="mrna-Wban_08126">
    <property type="protein sequence ID" value="mrna-Wban_08126"/>
    <property type="gene ID" value="Wban_08126"/>
</dbReference>
<protein>
    <submittedName>
        <fullName evidence="3">Uncharacterized protein</fullName>
    </submittedName>
</protein>
<reference evidence="2" key="1">
    <citation type="submission" date="2015-03" db="EMBL/GenBank/DDBJ databases">
        <title>Wuchereria bancrofti Genome Sequencing Papua New Guinea Strain.</title>
        <authorList>
            <person name="Small S.T."/>
            <person name="Serre D."/>
            <person name="Zimmerman P.A."/>
        </authorList>
    </citation>
    <scope>NUCLEOTIDE SEQUENCE [LARGE SCALE GENOMIC DNA]</scope>
    <source>
        <strain evidence="2">pt0022</strain>
    </source>
</reference>